<dbReference type="GO" id="GO:0047631">
    <property type="term" value="F:ADP-ribose diphosphatase activity"/>
    <property type="evidence" value="ECO:0007669"/>
    <property type="project" value="TreeGrafter"/>
</dbReference>
<evidence type="ECO:0000256" key="2">
    <source>
        <dbReference type="RuleBase" id="RU003476"/>
    </source>
</evidence>
<dbReference type="GO" id="GO:0005634">
    <property type="term" value="C:nucleus"/>
    <property type="evidence" value="ECO:0007669"/>
    <property type="project" value="TreeGrafter"/>
</dbReference>
<keyword evidence="1 2" id="KW-0378">Hydrolase</keyword>
<dbReference type="CDD" id="cd18888">
    <property type="entry name" value="NUDIX_ADPRase_Nudt5"/>
    <property type="match status" value="1"/>
</dbReference>
<reference evidence="5 6" key="1">
    <citation type="submission" date="2017-12" db="EMBL/GenBank/DDBJ databases">
        <title>Comparative genomics of Botrytis spp.</title>
        <authorList>
            <person name="Valero-Jimenez C.A."/>
            <person name="Tapia P."/>
            <person name="Veloso J."/>
            <person name="Silva-Moreno E."/>
            <person name="Staats M."/>
            <person name="Valdes J.H."/>
            <person name="Van Kan J.A.L."/>
        </authorList>
    </citation>
    <scope>NUCLEOTIDE SEQUENCE [LARGE SCALE GENOMIC DNA]</scope>
    <source>
        <strain evidence="5 6">MUCL435</strain>
    </source>
</reference>
<dbReference type="OrthoDB" id="10249920at2759"/>
<proteinExistence type="inferred from homology"/>
<dbReference type="GO" id="GO:0019693">
    <property type="term" value="P:ribose phosphate metabolic process"/>
    <property type="evidence" value="ECO:0007669"/>
    <property type="project" value="TreeGrafter"/>
</dbReference>
<feature type="domain" description="Nudix hydrolase" evidence="4">
    <location>
        <begin position="124"/>
        <end position="261"/>
    </location>
</feature>
<dbReference type="InterPro" id="IPR015797">
    <property type="entry name" value="NUDIX_hydrolase-like_dom_sf"/>
</dbReference>
<dbReference type="AlphaFoldDB" id="A0A4S8R039"/>
<dbReference type="FunFam" id="3.90.79.10:FF:000016">
    <property type="entry name" value="ADP-sugar pyrophosphatase isoform X1"/>
    <property type="match status" value="1"/>
</dbReference>
<dbReference type="InterPro" id="IPR020084">
    <property type="entry name" value="NUDIX_hydrolase_CS"/>
</dbReference>
<sequence>MVKRKKDKKNDPHKLPSAKASTTLPASQLQSTTSRSTLGLLYQKVFDPRHPRVFVFGLFDSAYLPLIPEPHIKMSIDNAKVLKTEPLDPAKAKWTKLVLSTYRDPRGKVRDWEHAERSTRPKSSEIDGVGIVAIIRKETGPELVLQKQYRPPLDKVVIEVPAGLIDEGETAEEAALRELKEETGYVGVLSESTPIMFNDPGFCNTNLKMVHVTVDMSDPANQNPVPELEENEFIEVFTLPPKDLWETCKKWEKEGYAIDARVGTLAEGIEIARTLNLFSK</sequence>
<comment type="caution">
    <text evidence="5">The sequence shown here is derived from an EMBL/GenBank/DDBJ whole genome shotgun (WGS) entry which is preliminary data.</text>
</comment>
<evidence type="ECO:0000313" key="5">
    <source>
        <dbReference type="EMBL" id="THV50251.1"/>
    </source>
</evidence>
<protein>
    <recommendedName>
        <fullName evidence="4">Nudix hydrolase domain-containing protein</fullName>
    </recommendedName>
</protein>
<keyword evidence="6" id="KW-1185">Reference proteome</keyword>
<gene>
    <name evidence="5" type="ORF">BGAL_0158g00100</name>
</gene>
<dbReference type="PROSITE" id="PS00893">
    <property type="entry name" value="NUDIX_BOX"/>
    <property type="match status" value="1"/>
</dbReference>
<dbReference type="InterPro" id="IPR000086">
    <property type="entry name" value="NUDIX_hydrolase_dom"/>
</dbReference>
<dbReference type="Proteomes" id="UP000308671">
    <property type="component" value="Unassembled WGS sequence"/>
</dbReference>
<evidence type="ECO:0000313" key="6">
    <source>
        <dbReference type="Proteomes" id="UP000308671"/>
    </source>
</evidence>
<evidence type="ECO:0000259" key="4">
    <source>
        <dbReference type="PROSITE" id="PS51462"/>
    </source>
</evidence>
<organism evidence="5 6">
    <name type="scientific">Botrytis galanthina</name>
    <dbReference type="NCBI Taxonomy" id="278940"/>
    <lineage>
        <taxon>Eukaryota</taxon>
        <taxon>Fungi</taxon>
        <taxon>Dikarya</taxon>
        <taxon>Ascomycota</taxon>
        <taxon>Pezizomycotina</taxon>
        <taxon>Leotiomycetes</taxon>
        <taxon>Helotiales</taxon>
        <taxon>Sclerotiniaceae</taxon>
        <taxon>Botrytis</taxon>
    </lineage>
</organism>
<dbReference type="PRINTS" id="PR00502">
    <property type="entry name" value="NUDIXFAMILY"/>
</dbReference>
<dbReference type="PANTHER" id="PTHR11839">
    <property type="entry name" value="UDP/ADP-SUGAR PYROPHOSPHATASE"/>
    <property type="match status" value="1"/>
</dbReference>
<dbReference type="PANTHER" id="PTHR11839:SF1">
    <property type="entry name" value="ADP-SUGAR PYROPHOSPHATASE"/>
    <property type="match status" value="1"/>
</dbReference>
<feature type="region of interest" description="Disordered" evidence="3">
    <location>
        <begin position="1"/>
        <end position="30"/>
    </location>
</feature>
<dbReference type="Pfam" id="PF00293">
    <property type="entry name" value="NUDIX"/>
    <property type="match status" value="1"/>
</dbReference>
<accession>A0A4S8R039</accession>
<dbReference type="SUPFAM" id="SSF55811">
    <property type="entry name" value="Nudix"/>
    <property type="match status" value="1"/>
</dbReference>
<evidence type="ECO:0000256" key="3">
    <source>
        <dbReference type="SAM" id="MobiDB-lite"/>
    </source>
</evidence>
<dbReference type="GO" id="GO:0006753">
    <property type="term" value="P:nucleoside phosphate metabolic process"/>
    <property type="evidence" value="ECO:0007669"/>
    <property type="project" value="TreeGrafter"/>
</dbReference>
<dbReference type="EMBL" id="PQXL01000158">
    <property type="protein sequence ID" value="THV50251.1"/>
    <property type="molecule type" value="Genomic_DNA"/>
</dbReference>
<comment type="similarity">
    <text evidence="2">Belongs to the Nudix hydrolase family.</text>
</comment>
<dbReference type="InterPro" id="IPR020476">
    <property type="entry name" value="Nudix_hydrolase"/>
</dbReference>
<dbReference type="PROSITE" id="PS51462">
    <property type="entry name" value="NUDIX"/>
    <property type="match status" value="1"/>
</dbReference>
<evidence type="ECO:0000256" key="1">
    <source>
        <dbReference type="ARBA" id="ARBA00022801"/>
    </source>
</evidence>
<dbReference type="GO" id="GO:0005829">
    <property type="term" value="C:cytosol"/>
    <property type="evidence" value="ECO:0007669"/>
    <property type="project" value="TreeGrafter"/>
</dbReference>
<name>A0A4S8R039_9HELO</name>
<dbReference type="Gene3D" id="3.90.79.10">
    <property type="entry name" value="Nucleoside Triphosphate Pyrophosphohydrolase"/>
    <property type="match status" value="1"/>
</dbReference>